<keyword evidence="8" id="KW-1185">Reference proteome</keyword>
<dbReference type="SUPFAM" id="SSF110581">
    <property type="entry name" value="Indigoidine synthase A-like"/>
    <property type="match status" value="1"/>
</dbReference>
<dbReference type="PANTHER" id="PTHR42909:SF1">
    <property type="entry name" value="CARBOHYDRATE KINASE PFKB DOMAIN-CONTAINING PROTEIN"/>
    <property type="match status" value="1"/>
</dbReference>
<feature type="non-terminal residue" evidence="7">
    <location>
        <position position="814"/>
    </location>
</feature>
<dbReference type="EMBL" id="NCSJ02000078">
    <property type="protein sequence ID" value="RFU31299.1"/>
    <property type="molecule type" value="Genomic_DNA"/>
</dbReference>
<sequence>MTRLILPSRLISLSRTSRHRVFARELWGNQLKSHRAQSTFSLSNGTHFKISEEVEHAIATNTPVVALETTIYTHGFPFPNNVALALELESIVRKNGGVPATIGILDGVARVGLTENEIREVASAAGKPETMKVSRRDLPYILGKGLGGHKLTGGTTIAGTMFLAHQAGIKVFGTGGLGGVHRGAHITMDVSADLTELGRTPVAVICSGCKSFLDIPRTLEYLETQGVSVATFADGRTGEINFPAFFTRDSGVRSPLVVQDEHEAAAMIFSQAHFSNTSGMLFANPIPEEFSIPKVEIDTAIDQAVIEAAQQGFHGHENTPFILNRIKELTKGNSVPANRALIHSNVLMATKIATELAELHRTYEAMDIDRILKSRKVNNAERKQDTVFVSEKKDVPDAEVSKNVDVLVLGSVAVDLSCDYAPKNEKGEPIGTEITPQLYTSNVAAINPSIGGVGHNVALAALRASHDATVRLCSFIGDDLAGKAIMSALKEERLDTSAIKTLSNHDEGNGIGEETTPRTAQYVAVNDMNKDLVLAMADMSLFSNPNAPIESLKQEIISSKPKWIVIDGNWHPKSLQTFLDVGKSVGSKIVFEPVSNLKSKNIFPKGHPGQIPHMETFPNNVLDLVTPNQYELQAMHTAAKDREYFESNSWWSVIDSLGIPSTGARDRFVALTSSKLTDQGIPFQTIQLLPFIPTILTKLGPEGVLLTKLLKPDDYQLRDPKSAPYILSRCNNGNTEVGGVYMRLFPASEAVKDIVSVNGVGDTFLGVLIAGLAKGLELDEHLIGVAQRGAVLTLKSKDALLSQVDIKMEFGEQI</sequence>
<keyword evidence="2" id="KW-0378">Hydrolase</keyword>
<dbReference type="SUPFAM" id="SSF53613">
    <property type="entry name" value="Ribokinase-like"/>
    <property type="match status" value="1"/>
</dbReference>
<dbReference type="Gene3D" id="3.40.1190.20">
    <property type="match status" value="1"/>
</dbReference>
<evidence type="ECO:0000313" key="8">
    <source>
        <dbReference type="Proteomes" id="UP000258309"/>
    </source>
</evidence>
<dbReference type="GO" id="GO:0016798">
    <property type="term" value="F:hydrolase activity, acting on glycosyl bonds"/>
    <property type="evidence" value="ECO:0007669"/>
    <property type="project" value="UniProtKB-KW"/>
</dbReference>
<dbReference type="InterPro" id="IPR007342">
    <property type="entry name" value="PsuG"/>
</dbReference>
<keyword evidence="5" id="KW-0326">Glycosidase</keyword>
<evidence type="ECO:0000256" key="3">
    <source>
        <dbReference type="ARBA" id="ARBA00023211"/>
    </source>
</evidence>
<dbReference type="OrthoDB" id="198885at2759"/>
<feature type="non-terminal residue" evidence="7">
    <location>
        <position position="1"/>
    </location>
</feature>
<accession>A0A3E2HCZ1</accession>
<evidence type="ECO:0000256" key="4">
    <source>
        <dbReference type="ARBA" id="ARBA00023239"/>
    </source>
</evidence>
<dbReference type="Proteomes" id="UP000258309">
    <property type="component" value="Unassembled WGS sequence"/>
</dbReference>
<dbReference type="GO" id="GO:0005737">
    <property type="term" value="C:cytoplasm"/>
    <property type="evidence" value="ECO:0007669"/>
    <property type="project" value="TreeGrafter"/>
</dbReference>
<dbReference type="CDD" id="cd01941">
    <property type="entry name" value="YeiC_kinase_like"/>
    <property type="match status" value="1"/>
</dbReference>
<dbReference type="PANTHER" id="PTHR42909">
    <property type="entry name" value="ZGC:136858"/>
    <property type="match status" value="1"/>
</dbReference>
<evidence type="ECO:0000313" key="7">
    <source>
        <dbReference type="EMBL" id="RFU31299.1"/>
    </source>
</evidence>
<proteinExistence type="inferred from homology"/>
<dbReference type="Pfam" id="PF04227">
    <property type="entry name" value="Indigoidine_A"/>
    <property type="match status" value="1"/>
</dbReference>
<organism evidence="7 8">
    <name type="scientific">Scytalidium lignicola</name>
    <name type="common">Hyphomycete</name>
    <dbReference type="NCBI Taxonomy" id="5539"/>
    <lineage>
        <taxon>Eukaryota</taxon>
        <taxon>Fungi</taxon>
        <taxon>Dikarya</taxon>
        <taxon>Ascomycota</taxon>
        <taxon>Pezizomycotina</taxon>
        <taxon>Leotiomycetes</taxon>
        <taxon>Leotiomycetes incertae sedis</taxon>
        <taxon>Scytalidium</taxon>
    </lineage>
</organism>
<dbReference type="OMA" id="FNCIIAT"/>
<keyword evidence="1" id="KW-0479">Metal-binding</keyword>
<evidence type="ECO:0000256" key="2">
    <source>
        <dbReference type="ARBA" id="ARBA00022801"/>
    </source>
</evidence>
<reference evidence="7 8" key="1">
    <citation type="submission" date="2018-05" db="EMBL/GenBank/DDBJ databases">
        <title>Draft genome sequence of Scytalidium lignicola DSM 105466, a ubiquitous saprotrophic fungus.</title>
        <authorList>
            <person name="Buettner E."/>
            <person name="Gebauer A.M."/>
            <person name="Hofrichter M."/>
            <person name="Liers C."/>
            <person name="Kellner H."/>
        </authorList>
    </citation>
    <scope>NUCLEOTIDE SEQUENCE [LARGE SCALE GENOMIC DNA]</scope>
    <source>
        <strain evidence="7 8">DSM 105466</strain>
    </source>
</reference>
<dbReference type="InterPro" id="IPR011611">
    <property type="entry name" value="PfkB_dom"/>
</dbReference>
<dbReference type="STRING" id="5539.A0A3E2HCZ1"/>
<dbReference type="GO" id="GO:0046872">
    <property type="term" value="F:metal ion binding"/>
    <property type="evidence" value="ECO:0007669"/>
    <property type="project" value="UniProtKB-KW"/>
</dbReference>
<keyword evidence="3" id="KW-0464">Manganese</keyword>
<dbReference type="HAMAP" id="MF_01876">
    <property type="entry name" value="PsiMP_glycosidase"/>
    <property type="match status" value="1"/>
</dbReference>
<dbReference type="GO" id="GO:0004730">
    <property type="term" value="F:pseudouridylate synthase activity"/>
    <property type="evidence" value="ECO:0007669"/>
    <property type="project" value="InterPro"/>
</dbReference>
<dbReference type="AlphaFoldDB" id="A0A3E2HCZ1"/>
<dbReference type="InterPro" id="IPR029056">
    <property type="entry name" value="Ribokinase-like"/>
</dbReference>
<dbReference type="InterPro" id="IPR022830">
    <property type="entry name" value="Indigdn_synthA-like"/>
</dbReference>
<feature type="domain" description="Carbohydrate kinase PfkB" evidence="6">
    <location>
        <begin position="441"/>
        <end position="591"/>
    </location>
</feature>
<dbReference type="Pfam" id="PF00294">
    <property type="entry name" value="PfkB"/>
    <property type="match status" value="1"/>
</dbReference>
<dbReference type="Gene3D" id="3.40.1790.10">
    <property type="entry name" value="Indigoidine synthase domain"/>
    <property type="match status" value="1"/>
</dbReference>
<name>A0A3E2HCZ1_SCYLI</name>
<comment type="caution">
    <text evidence="7">The sequence shown here is derived from an EMBL/GenBank/DDBJ whole genome shotgun (WGS) entry which is preliminary data.</text>
</comment>
<evidence type="ECO:0000256" key="5">
    <source>
        <dbReference type="ARBA" id="ARBA00023295"/>
    </source>
</evidence>
<evidence type="ECO:0000256" key="1">
    <source>
        <dbReference type="ARBA" id="ARBA00022723"/>
    </source>
</evidence>
<keyword evidence="4" id="KW-0456">Lyase</keyword>
<gene>
    <name evidence="7" type="ORF">B7463_g5016</name>
</gene>
<evidence type="ECO:0000259" key="6">
    <source>
        <dbReference type="Pfam" id="PF00294"/>
    </source>
</evidence>
<protein>
    <recommendedName>
        <fullName evidence="6">Carbohydrate kinase PfkB domain-containing protein</fullName>
    </recommendedName>
</protein>